<dbReference type="Pfam" id="PF04430">
    <property type="entry name" value="DUF498"/>
    <property type="match status" value="1"/>
</dbReference>
<dbReference type="PANTHER" id="PTHR21192:SF2">
    <property type="entry name" value="NADH DEHYDROGENASE [UBIQUINONE] 1 ALPHA SUBCOMPLEX ASSEMBLY FACTOR 3"/>
    <property type="match status" value="1"/>
</dbReference>
<name>A0A1G4Q9H1_9HYPH</name>
<dbReference type="SUPFAM" id="SSF64076">
    <property type="entry name" value="MTH938-like"/>
    <property type="match status" value="1"/>
</dbReference>
<dbReference type="EMBL" id="FMTP01000001">
    <property type="protein sequence ID" value="SCW40789.1"/>
    <property type="molecule type" value="Genomic_DNA"/>
</dbReference>
<organism evidence="1 2">
    <name type="scientific">Ancylobacter rudongensis</name>
    <dbReference type="NCBI Taxonomy" id="177413"/>
    <lineage>
        <taxon>Bacteria</taxon>
        <taxon>Pseudomonadati</taxon>
        <taxon>Pseudomonadota</taxon>
        <taxon>Alphaproteobacteria</taxon>
        <taxon>Hyphomicrobiales</taxon>
        <taxon>Xanthobacteraceae</taxon>
        <taxon>Ancylobacter</taxon>
    </lineage>
</organism>
<accession>A0A1G4Q9H1</accession>
<dbReference type="Proteomes" id="UP000198889">
    <property type="component" value="Unassembled WGS sequence"/>
</dbReference>
<sequence length="125" mass="12961">MATPDAHLPYQVPIDGYGRGAFHFAGMASAGSILALPSGIHAWAPRVPDEIDADALARVLAEAAGIELLLIGTGVDPWPLPDALRWQLRDAGLSVDTLPTRSAASTYNVLLAEGRAVAAALLALP</sequence>
<reference evidence="2" key="1">
    <citation type="submission" date="2016-10" db="EMBL/GenBank/DDBJ databases">
        <authorList>
            <person name="Varghese N."/>
            <person name="Submissions S."/>
        </authorList>
    </citation>
    <scope>NUCLEOTIDE SEQUENCE [LARGE SCALE GENOMIC DNA]</scope>
    <source>
        <strain evidence="2">CGMCC 1.1761</strain>
    </source>
</reference>
<protein>
    <submittedName>
        <fullName evidence="1">Uncharacterized conserved protein, contains Mth938-like domain</fullName>
    </submittedName>
</protein>
<evidence type="ECO:0000313" key="1">
    <source>
        <dbReference type="EMBL" id="SCW40789.1"/>
    </source>
</evidence>
<dbReference type="Gene3D" id="3.40.1230.10">
    <property type="entry name" value="MTH938-like"/>
    <property type="match status" value="1"/>
</dbReference>
<dbReference type="RefSeq" id="WP_091436632.1">
    <property type="nucleotide sequence ID" value="NZ_FMTP01000001.1"/>
</dbReference>
<dbReference type="STRING" id="177413.SAMN05660859_1030"/>
<dbReference type="PANTHER" id="PTHR21192">
    <property type="entry name" value="NUCLEAR PROTEIN E3-3"/>
    <property type="match status" value="1"/>
</dbReference>
<dbReference type="InterPro" id="IPR036748">
    <property type="entry name" value="MTH938-like_sf"/>
</dbReference>
<evidence type="ECO:0000313" key="2">
    <source>
        <dbReference type="Proteomes" id="UP000198889"/>
    </source>
</evidence>
<dbReference type="CDD" id="cd00248">
    <property type="entry name" value="Mth938-like"/>
    <property type="match status" value="1"/>
</dbReference>
<dbReference type="InterPro" id="IPR007523">
    <property type="entry name" value="NDUFAF3/AAMDC"/>
</dbReference>
<gene>
    <name evidence="1" type="ORF">SAMN05660859_1030</name>
</gene>
<keyword evidence="2" id="KW-1185">Reference proteome</keyword>
<dbReference type="AlphaFoldDB" id="A0A1G4Q9H1"/>
<proteinExistence type="predicted"/>